<accession>A0A1H3K643</accession>
<organism evidence="1 2">
    <name type="scientific">Evansella caseinilytica</name>
    <dbReference type="NCBI Taxonomy" id="1503961"/>
    <lineage>
        <taxon>Bacteria</taxon>
        <taxon>Bacillati</taxon>
        <taxon>Bacillota</taxon>
        <taxon>Bacilli</taxon>
        <taxon>Bacillales</taxon>
        <taxon>Bacillaceae</taxon>
        <taxon>Evansella</taxon>
    </lineage>
</organism>
<evidence type="ECO:0000313" key="1">
    <source>
        <dbReference type="EMBL" id="SDY47677.1"/>
    </source>
</evidence>
<protein>
    <submittedName>
        <fullName evidence="1">Uncharacterized protein</fullName>
    </submittedName>
</protein>
<evidence type="ECO:0000313" key="2">
    <source>
        <dbReference type="Proteomes" id="UP000198935"/>
    </source>
</evidence>
<dbReference type="STRING" id="1503961.SAMN05421736_10261"/>
<reference evidence="2" key="1">
    <citation type="submission" date="2016-10" db="EMBL/GenBank/DDBJ databases">
        <authorList>
            <person name="Varghese N."/>
            <person name="Submissions S."/>
        </authorList>
    </citation>
    <scope>NUCLEOTIDE SEQUENCE [LARGE SCALE GENOMIC DNA]</scope>
    <source>
        <strain evidence="2">SP</strain>
    </source>
</reference>
<dbReference type="Proteomes" id="UP000198935">
    <property type="component" value="Unassembled WGS sequence"/>
</dbReference>
<name>A0A1H3K643_9BACI</name>
<keyword evidence="2" id="KW-1185">Reference proteome</keyword>
<sequence>MNSHFIVFVQKDKKRSFFCWRWFTFTAAWEKKRVSPMLEESGGSLIASCLFKKIKNDLFEQTLQSKEIALSSSNQFGPLYACNVNQFI</sequence>
<dbReference type="EMBL" id="FNPI01000002">
    <property type="protein sequence ID" value="SDY47677.1"/>
    <property type="molecule type" value="Genomic_DNA"/>
</dbReference>
<proteinExistence type="predicted"/>
<dbReference type="AlphaFoldDB" id="A0A1H3K643"/>
<gene>
    <name evidence="1" type="ORF">SAMN05421736_10261</name>
</gene>